<accession>A0A101UU38</accession>
<organism evidence="2 3">
    <name type="scientific">Streptomyces dysideae</name>
    <dbReference type="NCBI Taxonomy" id="909626"/>
    <lineage>
        <taxon>Bacteria</taxon>
        <taxon>Bacillati</taxon>
        <taxon>Actinomycetota</taxon>
        <taxon>Actinomycetes</taxon>
        <taxon>Kitasatosporales</taxon>
        <taxon>Streptomycetaceae</taxon>
        <taxon>Streptomyces</taxon>
    </lineage>
</organism>
<reference evidence="2 3" key="1">
    <citation type="submission" date="2015-10" db="EMBL/GenBank/DDBJ databases">
        <title>Draft genome sequence of Streptomyces sp. RV15, isolated from a marine sponge.</title>
        <authorList>
            <person name="Ruckert C."/>
            <person name="Abdelmohsen U.R."/>
            <person name="Winkler A."/>
            <person name="Hentschel U."/>
            <person name="Kalinowski J."/>
            <person name="Kampfer P."/>
            <person name="Glaeser S."/>
        </authorList>
    </citation>
    <scope>NUCLEOTIDE SEQUENCE [LARGE SCALE GENOMIC DNA]</scope>
    <source>
        <strain evidence="2 3">RV15</strain>
    </source>
</reference>
<protein>
    <submittedName>
        <fullName evidence="2">Uncharacterized protein</fullName>
    </submittedName>
</protein>
<gene>
    <name evidence="2" type="ORF">AQJ91_33165</name>
</gene>
<dbReference type="RefSeq" id="WP_067029007.1">
    <property type="nucleotide sequence ID" value="NZ_KQ949101.1"/>
</dbReference>
<feature type="compositionally biased region" description="Low complexity" evidence="1">
    <location>
        <begin position="134"/>
        <end position="160"/>
    </location>
</feature>
<evidence type="ECO:0000256" key="1">
    <source>
        <dbReference type="SAM" id="MobiDB-lite"/>
    </source>
</evidence>
<name>A0A101UU38_9ACTN</name>
<comment type="caution">
    <text evidence="2">The sequence shown here is derived from an EMBL/GenBank/DDBJ whole genome shotgun (WGS) entry which is preliminary data.</text>
</comment>
<feature type="compositionally biased region" description="Low complexity" evidence="1">
    <location>
        <begin position="180"/>
        <end position="195"/>
    </location>
</feature>
<dbReference type="AlphaFoldDB" id="A0A101UU38"/>
<dbReference type="STRING" id="909626.AQJ91_33165"/>
<dbReference type="Proteomes" id="UP000053260">
    <property type="component" value="Unassembled WGS sequence"/>
</dbReference>
<evidence type="ECO:0000313" key="2">
    <source>
        <dbReference type="EMBL" id="KUO16876.1"/>
    </source>
</evidence>
<feature type="region of interest" description="Disordered" evidence="1">
    <location>
        <begin position="127"/>
        <end position="230"/>
    </location>
</feature>
<keyword evidence="3" id="KW-1185">Reference proteome</keyword>
<feature type="compositionally biased region" description="Gly residues" evidence="1">
    <location>
        <begin position="204"/>
        <end position="222"/>
    </location>
</feature>
<proteinExistence type="predicted"/>
<evidence type="ECO:0000313" key="3">
    <source>
        <dbReference type="Proteomes" id="UP000053260"/>
    </source>
</evidence>
<dbReference type="EMBL" id="LMXB01000082">
    <property type="protein sequence ID" value="KUO16876.1"/>
    <property type="molecule type" value="Genomic_DNA"/>
</dbReference>
<sequence length="230" mass="23720">MAGLLGVLAEDYDPDAARAELAGWIAAHGEREGALRQLTDAVRTMTFRTRAQAMLDVLLAALPDGEGERLLCTLRRDTQLAPLALNALAHRELLSPEDMTDAEYLLVLAESLLQLVELAGGGDGAEEVLRAQVPRPGTRLPPRWTPRTRTGPGSTSSGSWRHGHWVPPAPASAAPGRLGAPQASAATSDAADRATPPGPPGAGCAAGTGTGTGTEPGAGKPMGPGLVRPR</sequence>